<keyword evidence="2" id="KW-0902">Two-component regulatory system</keyword>
<reference evidence="11" key="1">
    <citation type="journal article" date="2019" name="Int. J. Syst. Evol. Microbiol.">
        <title>The Global Catalogue of Microorganisms (GCM) 10K type strain sequencing project: providing services to taxonomists for standard genome sequencing and annotation.</title>
        <authorList>
            <consortium name="The Broad Institute Genomics Platform"/>
            <consortium name="The Broad Institute Genome Sequencing Center for Infectious Disease"/>
            <person name="Wu L."/>
            <person name="Ma J."/>
        </authorList>
    </citation>
    <scope>NUCLEOTIDE SEQUENCE [LARGE SCALE GENOMIC DNA]</scope>
    <source>
        <strain evidence="11">CGMCC 1.15180</strain>
    </source>
</reference>
<dbReference type="SMART" id="SM00862">
    <property type="entry name" value="Trans_reg_C"/>
    <property type="match status" value="1"/>
</dbReference>
<feature type="domain" description="Response regulatory" evidence="8">
    <location>
        <begin position="8"/>
        <end position="122"/>
    </location>
</feature>
<dbReference type="Pfam" id="PF00486">
    <property type="entry name" value="Trans_reg_C"/>
    <property type="match status" value="1"/>
</dbReference>
<dbReference type="InterPro" id="IPR016032">
    <property type="entry name" value="Sig_transdc_resp-reg_C-effctor"/>
</dbReference>
<feature type="DNA-binding region" description="OmpR/PhoB-type" evidence="7">
    <location>
        <begin position="135"/>
        <end position="233"/>
    </location>
</feature>
<dbReference type="InterPro" id="IPR036388">
    <property type="entry name" value="WH-like_DNA-bd_sf"/>
</dbReference>
<keyword evidence="4 7" id="KW-0238">DNA-binding</keyword>
<name>A0ABW4VLY5_9BACT</name>
<dbReference type="SMART" id="SM00448">
    <property type="entry name" value="REC"/>
    <property type="match status" value="1"/>
</dbReference>
<dbReference type="InterPro" id="IPR001789">
    <property type="entry name" value="Sig_transdc_resp-reg_receiver"/>
</dbReference>
<evidence type="ECO:0000256" key="4">
    <source>
        <dbReference type="ARBA" id="ARBA00023125"/>
    </source>
</evidence>
<dbReference type="Gene3D" id="3.40.50.2300">
    <property type="match status" value="1"/>
</dbReference>
<keyword evidence="1 6" id="KW-0597">Phosphoprotein</keyword>
<dbReference type="CDD" id="cd00383">
    <property type="entry name" value="trans_reg_C"/>
    <property type="match status" value="1"/>
</dbReference>
<dbReference type="PANTHER" id="PTHR48111:SF1">
    <property type="entry name" value="TWO-COMPONENT RESPONSE REGULATOR ORR33"/>
    <property type="match status" value="1"/>
</dbReference>
<evidence type="ECO:0000256" key="3">
    <source>
        <dbReference type="ARBA" id="ARBA00023015"/>
    </source>
</evidence>
<keyword evidence="11" id="KW-1185">Reference proteome</keyword>
<keyword evidence="3" id="KW-0805">Transcription regulation</keyword>
<dbReference type="PROSITE" id="PS50110">
    <property type="entry name" value="RESPONSE_REGULATORY"/>
    <property type="match status" value="1"/>
</dbReference>
<feature type="domain" description="OmpR/PhoB-type" evidence="9">
    <location>
        <begin position="135"/>
        <end position="233"/>
    </location>
</feature>
<evidence type="ECO:0000259" key="9">
    <source>
        <dbReference type="PROSITE" id="PS51755"/>
    </source>
</evidence>
<dbReference type="InterPro" id="IPR039420">
    <property type="entry name" value="WalR-like"/>
</dbReference>
<dbReference type="PROSITE" id="PS51755">
    <property type="entry name" value="OMPR_PHOB"/>
    <property type="match status" value="1"/>
</dbReference>
<feature type="modified residue" description="4-aspartylphosphate" evidence="6">
    <location>
        <position position="57"/>
    </location>
</feature>
<organism evidence="10 11">
    <name type="scientific">Belliella marina</name>
    <dbReference type="NCBI Taxonomy" id="1644146"/>
    <lineage>
        <taxon>Bacteria</taxon>
        <taxon>Pseudomonadati</taxon>
        <taxon>Bacteroidota</taxon>
        <taxon>Cytophagia</taxon>
        <taxon>Cytophagales</taxon>
        <taxon>Cyclobacteriaceae</taxon>
        <taxon>Belliella</taxon>
    </lineage>
</organism>
<dbReference type="SUPFAM" id="SSF46894">
    <property type="entry name" value="C-terminal effector domain of the bipartite response regulators"/>
    <property type="match status" value="1"/>
</dbReference>
<sequence>MSSFTFMEILIVEDDPTLSRNISEALTAENHHTACVYEGLLADRMLKKSNFDCIIMDINLPGKNGFDLCKDFRLHNTSTPVIILTAFAELEDKVQGFDCGADDYLTKPFYMRELILRVNSLIKRNKQNNSRAEETPILVTGDITLNDDQKKVFRQGKEISLTPREYQILRRLMERNGDIISKADLIKEIWGRSFDANTNTIEVYVNFLRNKLDKPFGKSTIKTKVGYGYYLDC</sequence>
<dbReference type="CDD" id="cd17574">
    <property type="entry name" value="REC_OmpR"/>
    <property type="match status" value="1"/>
</dbReference>
<dbReference type="EMBL" id="JBHUHR010000021">
    <property type="protein sequence ID" value="MFD2034580.1"/>
    <property type="molecule type" value="Genomic_DNA"/>
</dbReference>
<evidence type="ECO:0000256" key="6">
    <source>
        <dbReference type="PROSITE-ProRule" id="PRU00169"/>
    </source>
</evidence>
<comment type="caution">
    <text evidence="10">The sequence shown here is derived from an EMBL/GenBank/DDBJ whole genome shotgun (WGS) entry which is preliminary data.</text>
</comment>
<dbReference type="InterPro" id="IPR001867">
    <property type="entry name" value="OmpR/PhoB-type_DNA-bd"/>
</dbReference>
<dbReference type="InterPro" id="IPR011006">
    <property type="entry name" value="CheY-like_superfamily"/>
</dbReference>
<dbReference type="RefSeq" id="WP_376884871.1">
    <property type="nucleotide sequence ID" value="NZ_JBHUHR010000021.1"/>
</dbReference>
<protein>
    <submittedName>
        <fullName evidence="10">Response regulator transcription factor</fullName>
    </submittedName>
</protein>
<proteinExistence type="predicted"/>
<keyword evidence="5" id="KW-0804">Transcription</keyword>
<evidence type="ECO:0000313" key="10">
    <source>
        <dbReference type="EMBL" id="MFD2034580.1"/>
    </source>
</evidence>
<evidence type="ECO:0000256" key="2">
    <source>
        <dbReference type="ARBA" id="ARBA00023012"/>
    </source>
</evidence>
<evidence type="ECO:0000256" key="1">
    <source>
        <dbReference type="ARBA" id="ARBA00022553"/>
    </source>
</evidence>
<evidence type="ECO:0000313" key="11">
    <source>
        <dbReference type="Proteomes" id="UP001597361"/>
    </source>
</evidence>
<dbReference type="Gene3D" id="1.10.10.10">
    <property type="entry name" value="Winged helix-like DNA-binding domain superfamily/Winged helix DNA-binding domain"/>
    <property type="match status" value="1"/>
</dbReference>
<evidence type="ECO:0000256" key="5">
    <source>
        <dbReference type="ARBA" id="ARBA00023163"/>
    </source>
</evidence>
<gene>
    <name evidence="10" type="ORF">ACFSKL_07260</name>
</gene>
<evidence type="ECO:0000256" key="7">
    <source>
        <dbReference type="PROSITE-ProRule" id="PRU01091"/>
    </source>
</evidence>
<dbReference type="Proteomes" id="UP001597361">
    <property type="component" value="Unassembled WGS sequence"/>
</dbReference>
<accession>A0ABW4VLY5</accession>
<dbReference type="Pfam" id="PF00072">
    <property type="entry name" value="Response_reg"/>
    <property type="match status" value="1"/>
</dbReference>
<dbReference type="SUPFAM" id="SSF52172">
    <property type="entry name" value="CheY-like"/>
    <property type="match status" value="1"/>
</dbReference>
<dbReference type="Gene3D" id="6.10.250.690">
    <property type="match status" value="1"/>
</dbReference>
<dbReference type="PANTHER" id="PTHR48111">
    <property type="entry name" value="REGULATOR OF RPOS"/>
    <property type="match status" value="1"/>
</dbReference>
<evidence type="ECO:0000259" key="8">
    <source>
        <dbReference type="PROSITE" id="PS50110"/>
    </source>
</evidence>